<keyword evidence="2" id="KW-1185">Reference proteome</keyword>
<organism evidence="1 2">
    <name type="scientific">Ixodes persulcatus</name>
    <name type="common">Taiga tick</name>
    <dbReference type="NCBI Taxonomy" id="34615"/>
    <lineage>
        <taxon>Eukaryota</taxon>
        <taxon>Metazoa</taxon>
        <taxon>Ecdysozoa</taxon>
        <taxon>Arthropoda</taxon>
        <taxon>Chelicerata</taxon>
        <taxon>Arachnida</taxon>
        <taxon>Acari</taxon>
        <taxon>Parasitiformes</taxon>
        <taxon>Ixodida</taxon>
        <taxon>Ixodoidea</taxon>
        <taxon>Ixodidae</taxon>
        <taxon>Ixodinae</taxon>
        <taxon>Ixodes</taxon>
    </lineage>
</organism>
<feature type="non-terminal residue" evidence="1">
    <location>
        <position position="1"/>
    </location>
</feature>
<evidence type="ECO:0000313" key="2">
    <source>
        <dbReference type="Proteomes" id="UP000805193"/>
    </source>
</evidence>
<dbReference type="EMBL" id="JABSTQ010010237">
    <property type="protein sequence ID" value="KAG0422392.1"/>
    <property type="molecule type" value="Genomic_DNA"/>
</dbReference>
<comment type="caution">
    <text evidence="1">The sequence shown here is derived from an EMBL/GenBank/DDBJ whole genome shotgun (WGS) entry which is preliminary data.</text>
</comment>
<reference evidence="1 2" key="1">
    <citation type="journal article" date="2020" name="Cell">
        <title>Large-Scale Comparative Analyses of Tick Genomes Elucidate Their Genetic Diversity and Vector Capacities.</title>
        <authorList>
            <consortium name="Tick Genome and Microbiome Consortium (TIGMIC)"/>
            <person name="Jia N."/>
            <person name="Wang J."/>
            <person name="Shi W."/>
            <person name="Du L."/>
            <person name="Sun Y."/>
            <person name="Zhan W."/>
            <person name="Jiang J.F."/>
            <person name="Wang Q."/>
            <person name="Zhang B."/>
            <person name="Ji P."/>
            <person name="Bell-Sakyi L."/>
            <person name="Cui X.M."/>
            <person name="Yuan T.T."/>
            <person name="Jiang B.G."/>
            <person name="Yang W.F."/>
            <person name="Lam T.T."/>
            <person name="Chang Q.C."/>
            <person name="Ding S.J."/>
            <person name="Wang X.J."/>
            <person name="Zhu J.G."/>
            <person name="Ruan X.D."/>
            <person name="Zhao L."/>
            <person name="Wei J.T."/>
            <person name="Ye R.Z."/>
            <person name="Que T.C."/>
            <person name="Du C.H."/>
            <person name="Zhou Y.H."/>
            <person name="Cheng J.X."/>
            <person name="Dai P.F."/>
            <person name="Guo W.B."/>
            <person name="Han X.H."/>
            <person name="Huang E.J."/>
            <person name="Li L.F."/>
            <person name="Wei W."/>
            <person name="Gao Y.C."/>
            <person name="Liu J.Z."/>
            <person name="Shao H.Z."/>
            <person name="Wang X."/>
            <person name="Wang C.C."/>
            <person name="Yang T.C."/>
            <person name="Huo Q.B."/>
            <person name="Li W."/>
            <person name="Chen H.Y."/>
            <person name="Chen S.E."/>
            <person name="Zhou L.G."/>
            <person name="Ni X.B."/>
            <person name="Tian J.H."/>
            <person name="Sheng Y."/>
            <person name="Liu T."/>
            <person name="Pan Y.S."/>
            <person name="Xia L.Y."/>
            <person name="Li J."/>
            <person name="Zhao F."/>
            <person name="Cao W.C."/>
        </authorList>
    </citation>
    <scope>NUCLEOTIDE SEQUENCE [LARGE SCALE GENOMIC DNA]</scope>
    <source>
        <strain evidence="1">Iper-2018</strain>
    </source>
</reference>
<proteinExistence type="predicted"/>
<sequence length="379" mass="41251">SKPHPGDVAVEGRIRGLSPDHVSGPSPEPTSRSPPPRTSVVARFPRKSPFPISRRPSFSVVPAVTAHQTGRSLPSPIAGGLSLELPVSLSRSTCRASGADAVREGGPRMSTADTANVFKMGPEEGAVFSSVRSFLGALRSLNCISKFTAANMKDLDALYIAECVLGDGNLKYNPKEFHNPGQLYILHAVVNGEAQPVVYALMQASDVRAYETLLTCVGDAMDTRLREAGAEAVYCLAQGAPKDPNISRAQLNHQGPLFPGYGNPLVHEWLRRVRHLPFVPNDFRLDFAADFIAARPSMAPLDSARLQQFAVYMSGFWLSNPTARDVWGQFGAGGPRTTNMVEGRLNWLHNWLSTYRPAEFIQFLQVAQFASQNRIVGLD</sequence>
<gene>
    <name evidence="1" type="ORF">HPB47_001780</name>
</gene>
<protein>
    <submittedName>
        <fullName evidence="1">Uncharacterized protein</fullName>
    </submittedName>
</protein>
<evidence type="ECO:0000313" key="1">
    <source>
        <dbReference type="EMBL" id="KAG0422392.1"/>
    </source>
</evidence>
<name>A0AC60PPL1_IXOPE</name>
<accession>A0AC60PPL1</accession>
<dbReference type="Proteomes" id="UP000805193">
    <property type="component" value="Unassembled WGS sequence"/>
</dbReference>